<sequence length="229" mass="25267">MKPLLFVALDDLANKEGKTLKVAEQLSGVEGNFGFKINLDYLLNPEKGSKALLRPIQQFGRLVFSDLKMWNGTRTMASVIENLVALGVDYLNVYALADELLPKAIQNTEGTKTKVLGLTVLTHYNEAYCQKHFRRSLPETVRHFAEVAVKAGCHGIILPGTALEAVADLDTIKVVPGVRPTWHKDTRHEEEVEPRVAAEKGANVLVCGSPIMKSENPAEALRRILAEIQ</sequence>
<evidence type="ECO:0000256" key="7">
    <source>
        <dbReference type="ARBA" id="ARBA00023239"/>
    </source>
</evidence>
<name>A0A554LJB2_9BACT</name>
<dbReference type="EMBL" id="VMGK01000010">
    <property type="protein sequence ID" value="TSC92928.1"/>
    <property type="molecule type" value="Genomic_DNA"/>
</dbReference>
<dbReference type="EC" id="4.1.1.23" evidence="3"/>
<evidence type="ECO:0000256" key="8">
    <source>
        <dbReference type="ARBA" id="ARBA00033428"/>
    </source>
</evidence>
<comment type="pathway">
    <text evidence="2">Pyrimidine metabolism; UMP biosynthesis via de novo pathway; UMP from orotate: step 2/2.</text>
</comment>
<evidence type="ECO:0000256" key="3">
    <source>
        <dbReference type="ARBA" id="ARBA00012321"/>
    </source>
</evidence>
<feature type="binding site" evidence="9">
    <location>
        <position position="122"/>
    </location>
    <ligand>
        <name>substrate</name>
    </ligand>
</feature>
<feature type="binding site" evidence="9">
    <location>
        <position position="208"/>
    </location>
    <ligand>
        <name>substrate</name>
    </ligand>
</feature>
<evidence type="ECO:0000256" key="1">
    <source>
        <dbReference type="ARBA" id="ARBA00002356"/>
    </source>
</evidence>
<dbReference type="InterPro" id="IPR014732">
    <property type="entry name" value="OMPdecase"/>
</dbReference>
<dbReference type="InterPro" id="IPR013785">
    <property type="entry name" value="Aldolase_TIM"/>
</dbReference>
<dbReference type="CDD" id="cd04725">
    <property type="entry name" value="OMP_decarboxylase_like"/>
    <property type="match status" value="1"/>
</dbReference>
<dbReference type="GO" id="GO:0005829">
    <property type="term" value="C:cytosol"/>
    <property type="evidence" value="ECO:0007669"/>
    <property type="project" value="TreeGrafter"/>
</dbReference>
<feature type="binding site" evidence="9">
    <location>
        <position position="36"/>
    </location>
    <ligand>
        <name>substrate</name>
    </ligand>
</feature>
<dbReference type="PANTHER" id="PTHR32119">
    <property type="entry name" value="OROTIDINE 5'-PHOSPHATE DECARBOXYLASE"/>
    <property type="match status" value="1"/>
</dbReference>
<evidence type="ECO:0000259" key="10">
    <source>
        <dbReference type="SMART" id="SM00934"/>
    </source>
</evidence>
<dbReference type="InterPro" id="IPR011060">
    <property type="entry name" value="RibuloseP-bd_barrel"/>
</dbReference>
<dbReference type="SMART" id="SM00934">
    <property type="entry name" value="OMPdecase"/>
    <property type="match status" value="1"/>
</dbReference>
<feature type="domain" description="Orotidine 5'-phosphate decarboxylase" evidence="10">
    <location>
        <begin position="4"/>
        <end position="224"/>
    </location>
</feature>
<protein>
    <recommendedName>
        <fullName evidence="4">Orotidine 5'-phosphate decarboxylase</fullName>
        <ecNumber evidence="3">4.1.1.23</ecNumber>
    </recommendedName>
    <alternativeName>
        <fullName evidence="8">OMP decarboxylase</fullName>
    </alternativeName>
</protein>
<evidence type="ECO:0000256" key="9">
    <source>
        <dbReference type="PIRSR" id="PIRSR614732-2"/>
    </source>
</evidence>
<keyword evidence="7" id="KW-0456">Lyase</keyword>
<evidence type="ECO:0000313" key="12">
    <source>
        <dbReference type="Proteomes" id="UP000315689"/>
    </source>
</evidence>
<comment type="caution">
    <text evidence="11">The sequence shown here is derived from an EMBL/GenBank/DDBJ whole genome shotgun (WGS) entry which is preliminary data.</text>
</comment>
<proteinExistence type="predicted"/>
<feature type="binding site" evidence="9">
    <location>
        <position position="10"/>
    </location>
    <ligand>
        <name>substrate</name>
    </ligand>
</feature>
<dbReference type="Gene3D" id="3.20.20.70">
    <property type="entry name" value="Aldolase class I"/>
    <property type="match status" value="1"/>
</dbReference>
<feature type="binding site" evidence="9">
    <location>
        <position position="179"/>
    </location>
    <ligand>
        <name>substrate</name>
    </ligand>
</feature>
<dbReference type="Proteomes" id="UP000315689">
    <property type="component" value="Unassembled WGS sequence"/>
</dbReference>
<organism evidence="11 12">
    <name type="scientific">Candidatus Berkelbacteria bacterium Licking1014_7</name>
    <dbReference type="NCBI Taxonomy" id="2017147"/>
    <lineage>
        <taxon>Bacteria</taxon>
        <taxon>Candidatus Berkelbacteria</taxon>
    </lineage>
</organism>
<comment type="function">
    <text evidence="1">Catalyzes the decarboxylation of orotidine 5'-monophosphate (OMP) to uridine 5'-monophosphate (UMP).</text>
</comment>
<dbReference type="GO" id="GO:0004590">
    <property type="term" value="F:orotidine-5'-phosphate decarboxylase activity"/>
    <property type="evidence" value="ECO:0007669"/>
    <property type="project" value="UniProtKB-EC"/>
</dbReference>
<reference evidence="11 12" key="1">
    <citation type="submission" date="2017-07" db="EMBL/GenBank/DDBJ databases">
        <title>Mechanisms for carbon and nitrogen cycling indicate functional differentiation within the Candidate Phyla Radiation.</title>
        <authorList>
            <person name="Danczak R.E."/>
            <person name="Johnston M.D."/>
            <person name="Kenah C."/>
            <person name="Slattery M."/>
            <person name="Wrighton K.C."/>
            <person name="Wilkins M.J."/>
        </authorList>
    </citation>
    <scope>NUCLEOTIDE SEQUENCE [LARGE SCALE GENOMIC DNA]</scope>
    <source>
        <strain evidence="11">Licking1014_7</strain>
    </source>
</reference>
<keyword evidence="5" id="KW-0210">Decarboxylase</keyword>
<dbReference type="PANTHER" id="PTHR32119:SF2">
    <property type="entry name" value="OROTIDINE 5'-PHOSPHATE DECARBOXYLASE"/>
    <property type="match status" value="1"/>
</dbReference>
<dbReference type="AlphaFoldDB" id="A0A554LJB2"/>
<gene>
    <name evidence="11" type="ORF">CEN89_370</name>
</gene>
<keyword evidence="6" id="KW-0665">Pyrimidine biosynthesis</keyword>
<dbReference type="Pfam" id="PF00215">
    <property type="entry name" value="OMPdecase"/>
    <property type="match status" value="1"/>
</dbReference>
<accession>A0A554LJB2</accession>
<dbReference type="GO" id="GO:0044205">
    <property type="term" value="P:'de novo' UMP biosynthetic process"/>
    <property type="evidence" value="ECO:0007669"/>
    <property type="project" value="InterPro"/>
</dbReference>
<evidence type="ECO:0000313" key="11">
    <source>
        <dbReference type="EMBL" id="TSC92928.1"/>
    </source>
</evidence>
<evidence type="ECO:0000256" key="4">
    <source>
        <dbReference type="ARBA" id="ARBA00021923"/>
    </source>
</evidence>
<evidence type="ECO:0000256" key="2">
    <source>
        <dbReference type="ARBA" id="ARBA00004861"/>
    </source>
</evidence>
<dbReference type="GO" id="GO:0006207">
    <property type="term" value="P:'de novo' pyrimidine nucleobase biosynthetic process"/>
    <property type="evidence" value="ECO:0007669"/>
    <property type="project" value="InterPro"/>
</dbReference>
<evidence type="ECO:0000256" key="6">
    <source>
        <dbReference type="ARBA" id="ARBA00022975"/>
    </source>
</evidence>
<dbReference type="SUPFAM" id="SSF51366">
    <property type="entry name" value="Ribulose-phoshate binding barrel"/>
    <property type="match status" value="1"/>
</dbReference>
<evidence type="ECO:0000256" key="5">
    <source>
        <dbReference type="ARBA" id="ARBA00022793"/>
    </source>
</evidence>
<dbReference type="InterPro" id="IPR001754">
    <property type="entry name" value="OMPdeCOase_dom"/>
</dbReference>